<name>A0A366MU68_9BACT</name>
<dbReference type="RefSeq" id="WP_113893018.1">
    <property type="nucleotide sequence ID" value="NZ_JANJGA010000004.1"/>
</dbReference>
<gene>
    <name evidence="1" type="ORF">CRU91_02395</name>
</gene>
<evidence type="ECO:0000313" key="1">
    <source>
        <dbReference type="EMBL" id="RBQ29801.1"/>
    </source>
</evidence>
<reference evidence="1 2" key="1">
    <citation type="submission" date="2017-10" db="EMBL/GenBank/DDBJ databases">
        <title>Genomics of the genus Arcobacter.</title>
        <authorList>
            <person name="Perez-Cataluna A."/>
            <person name="Figueras M.J."/>
        </authorList>
    </citation>
    <scope>NUCLEOTIDE SEQUENCE [LARGE SCALE GENOMIC DNA]</scope>
    <source>
        <strain evidence="1 2">CECT 9230</strain>
    </source>
</reference>
<dbReference type="SUPFAM" id="SSF52540">
    <property type="entry name" value="P-loop containing nucleoside triphosphate hydrolases"/>
    <property type="match status" value="1"/>
</dbReference>
<accession>A0A366MU68</accession>
<dbReference type="AlphaFoldDB" id="A0A366MU68"/>
<evidence type="ECO:0000313" key="2">
    <source>
        <dbReference type="Proteomes" id="UP000252669"/>
    </source>
</evidence>
<comment type="caution">
    <text evidence="1">The sequence shown here is derived from an EMBL/GenBank/DDBJ whole genome shotgun (WGS) entry which is preliminary data.</text>
</comment>
<organism evidence="1 2">
    <name type="scientific">Aliarcobacter vitoriensis</name>
    <dbReference type="NCBI Taxonomy" id="2011099"/>
    <lineage>
        <taxon>Bacteria</taxon>
        <taxon>Pseudomonadati</taxon>
        <taxon>Campylobacterota</taxon>
        <taxon>Epsilonproteobacteria</taxon>
        <taxon>Campylobacterales</taxon>
        <taxon>Arcobacteraceae</taxon>
        <taxon>Aliarcobacter</taxon>
    </lineage>
</organism>
<dbReference type="EMBL" id="PDKB01000003">
    <property type="protein sequence ID" value="RBQ29801.1"/>
    <property type="molecule type" value="Genomic_DNA"/>
</dbReference>
<dbReference type="OrthoDB" id="5345420at2"/>
<proteinExistence type="predicted"/>
<dbReference type="Proteomes" id="UP000252669">
    <property type="component" value="Unassembled WGS sequence"/>
</dbReference>
<keyword evidence="2" id="KW-1185">Reference proteome</keyword>
<protein>
    <recommendedName>
        <fullName evidence="3">CobQ/CobB/MinD/ParA nucleotide binding domain-containing protein</fullName>
    </recommendedName>
</protein>
<dbReference type="Gene3D" id="3.40.50.300">
    <property type="entry name" value="P-loop containing nucleotide triphosphate hydrolases"/>
    <property type="match status" value="1"/>
</dbReference>
<evidence type="ECO:0008006" key="3">
    <source>
        <dbReference type="Google" id="ProtNLM"/>
    </source>
</evidence>
<dbReference type="InterPro" id="IPR027417">
    <property type="entry name" value="P-loop_NTPase"/>
</dbReference>
<sequence>MKEIKTHHKSIFCILNSKGGVGKTTVAMQVIAPALYLNHPDKKITVWEIDNNNKSNKHISSKYLKYESIKLDKSEMAINDIEFSNLTDPNTIHVIDGGGSDDSKFILKHLKQVNLTGLQYIIPTNDDIETIENILAIIEIIRQQDKFGKIYLVLNRCVSLTEEKIKQQFINIFGSSELGINSNIEALAIDEILFVENSIVYTLLKSHYKIAMLDFYFESLDLRENIQEYKVQWSQQGHEVFTANSNKFKFSNLVLDLIEKLEPIRKALS</sequence>